<feature type="compositionally biased region" description="Polar residues" evidence="11">
    <location>
        <begin position="663"/>
        <end position="686"/>
    </location>
</feature>
<feature type="binding site" evidence="10">
    <location>
        <position position="261"/>
    </location>
    <ligand>
        <name>Mn(2+)</name>
        <dbReference type="ChEBI" id="CHEBI:29035"/>
    </ligand>
</feature>
<feature type="binding site" evidence="10">
    <location>
        <position position="481"/>
    </location>
    <ligand>
        <name>Mn(2+)</name>
        <dbReference type="ChEBI" id="CHEBI:29035"/>
    </ligand>
</feature>
<reference evidence="14 15" key="1">
    <citation type="submission" date="2016-10" db="EMBL/GenBank/DDBJ databases">
        <authorList>
            <person name="de Groot N.N."/>
        </authorList>
    </citation>
    <scope>NUCLEOTIDE SEQUENCE [LARGE SCALE GENOMIC DNA]</scope>
    <source>
        <strain evidence="14 15">DSM 13760</strain>
    </source>
</reference>
<evidence type="ECO:0000256" key="2">
    <source>
        <dbReference type="ARBA" id="ARBA00004936"/>
    </source>
</evidence>
<feature type="transmembrane region" description="Helical" evidence="12">
    <location>
        <begin position="161"/>
        <end position="179"/>
    </location>
</feature>
<gene>
    <name evidence="14" type="ORF">SAMN04488559_10937</name>
</gene>
<comment type="subcellular location">
    <subcellularLocation>
        <location evidence="1">Cell membrane</location>
        <topology evidence="1">Multi-pass membrane protein</topology>
    </subcellularLocation>
</comment>
<evidence type="ECO:0000256" key="8">
    <source>
        <dbReference type="PIRSR" id="PIRSR005091-1"/>
    </source>
</evidence>
<keyword evidence="4" id="KW-1003">Cell membrane</keyword>
<evidence type="ECO:0000313" key="15">
    <source>
        <dbReference type="Proteomes" id="UP000198948"/>
    </source>
</evidence>
<keyword evidence="9" id="KW-0464">Manganese</keyword>
<organism evidence="14 15">
    <name type="scientific">Isobaculum melis</name>
    <dbReference type="NCBI Taxonomy" id="142588"/>
    <lineage>
        <taxon>Bacteria</taxon>
        <taxon>Bacillati</taxon>
        <taxon>Bacillota</taxon>
        <taxon>Bacilli</taxon>
        <taxon>Lactobacillales</taxon>
        <taxon>Carnobacteriaceae</taxon>
        <taxon>Isobaculum</taxon>
    </lineage>
</organism>
<evidence type="ECO:0000256" key="1">
    <source>
        <dbReference type="ARBA" id="ARBA00004651"/>
    </source>
</evidence>
<evidence type="ECO:0000256" key="7">
    <source>
        <dbReference type="ARBA" id="ARBA00023136"/>
    </source>
</evidence>
<accession>A0A1H9STP5</accession>
<dbReference type="Proteomes" id="UP000198948">
    <property type="component" value="Unassembled WGS sequence"/>
</dbReference>
<dbReference type="SUPFAM" id="SSF53649">
    <property type="entry name" value="Alkaline phosphatase-like"/>
    <property type="match status" value="1"/>
</dbReference>
<feature type="binding site" evidence="10">
    <location>
        <position position="480"/>
    </location>
    <ligand>
        <name>Mn(2+)</name>
        <dbReference type="ChEBI" id="CHEBI:29035"/>
    </ligand>
</feature>
<proteinExistence type="inferred from homology"/>
<feature type="binding site" evidence="10">
    <location>
        <position position="305"/>
    </location>
    <ligand>
        <name>Mn(2+)</name>
        <dbReference type="ChEBI" id="CHEBI:29035"/>
    </ligand>
</feature>
<keyword evidence="5 12" id="KW-0812">Transmembrane</keyword>
<keyword evidence="9" id="KW-0479">Metal-binding</keyword>
<feature type="domain" description="Sulfatase N-terminal" evidence="13">
    <location>
        <begin position="253"/>
        <end position="547"/>
    </location>
</feature>
<dbReference type="PANTHER" id="PTHR47371">
    <property type="entry name" value="LIPOTEICHOIC ACID SYNTHASE"/>
    <property type="match status" value="1"/>
</dbReference>
<dbReference type="EMBL" id="FOHA01000009">
    <property type="protein sequence ID" value="SER88336.1"/>
    <property type="molecule type" value="Genomic_DNA"/>
</dbReference>
<dbReference type="Gene3D" id="3.30.1120.170">
    <property type="match status" value="1"/>
</dbReference>
<keyword evidence="6 12" id="KW-1133">Transmembrane helix</keyword>
<dbReference type="PIRSF" id="PIRSF005091">
    <property type="entry name" value="Mmb_sulf_HI1246"/>
    <property type="match status" value="1"/>
</dbReference>
<evidence type="ECO:0000256" key="4">
    <source>
        <dbReference type="ARBA" id="ARBA00022475"/>
    </source>
</evidence>
<evidence type="ECO:0000256" key="5">
    <source>
        <dbReference type="ARBA" id="ARBA00022692"/>
    </source>
</evidence>
<keyword evidence="7 12" id="KW-0472">Membrane</keyword>
<dbReference type="Gene3D" id="3.40.720.10">
    <property type="entry name" value="Alkaline Phosphatase, subunit A"/>
    <property type="match status" value="1"/>
</dbReference>
<dbReference type="InterPro" id="IPR012160">
    <property type="entry name" value="LtaS-like"/>
</dbReference>
<evidence type="ECO:0000256" key="11">
    <source>
        <dbReference type="SAM" id="MobiDB-lite"/>
    </source>
</evidence>
<protein>
    <submittedName>
        <fullName evidence="14">Lipoteichoic acid synthase</fullName>
    </submittedName>
</protein>
<feature type="active site" evidence="8">
    <location>
        <position position="305"/>
    </location>
</feature>
<feature type="transmembrane region" description="Helical" evidence="12">
    <location>
        <begin position="75"/>
        <end position="96"/>
    </location>
</feature>
<dbReference type="GO" id="GO:0005886">
    <property type="term" value="C:plasma membrane"/>
    <property type="evidence" value="ECO:0007669"/>
    <property type="project" value="UniProtKB-SubCell"/>
</dbReference>
<dbReference type="InterPro" id="IPR017850">
    <property type="entry name" value="Alkaline_phosphatase_core_sf"/>
</dbReference>
<dbReference type="PANTHER" id="PTHR47371:SF3">
    <property type="entry name" value="PHOSPHOGLYCEROL TRANSFERASE I"/>
    <property type="match status" value="1"/>
</dbReference>
<dbReference type="CDD" id="cd16015">
    <property type="entry name" value="LTA_synthase"/>
    <property type="match status" value="1"/>
</dbReference>
<evidence type="ECO:0000256" key="3">
    <source>
        <dbReference type="ARBA" id="ARBA00009983"/>
    </source>
</evidence>
<feature type="binding site" evidence="9">
    <location>
        <position position="421"/>
    </location>
    <ligand>
        <name>substrate</name>
    </ligand>
</feature>
<evidence type="ECO:0000259" key="13">
    <source>
        <dbReference type="Pfam" id="PF00884"/>
    </source>
</evidence>
<feature type="transmembrane region" description="Helical" evidence="12">
    <location>
        <begin position="47"/>
        <end position="68"/>
    </location>
</feature>
<feature type="transmembrane region" description="Helical" evidence="12">
    <location>
        <begin position="131"/>
        <end position="149"/>
    </location>
</feature>
<evidence type="ECO:0000256" key="6">
    <source>
        <dbReference type="ARBA" id="ARBA00022989"/>
    </source>
</evidence>
<dbReference type="STRING" id="142588.SAMN04488559_10937"/>
<evidence type="ECO:0000256" key="10">
    <source>
        <dbReference type="PIRSR" id="PIRSR005091-3"/>
    </source>
</evidence>
<dbReference type="InterPro" id="IPR000917">
    <property type="entry name" value="Sulfatase_N"/>
</dbReference>
<evidence type="ECO:0000256" key="9">
    <source>
        <dbReference type="PIRSR" id="PIRSR005091-2"/>
    </source>
</evidence>
<dbReference type="OrthoDB" id="5901192at2"/>
<sequence>MTILKKLKTFLDMRLGFFTLLTFLFWLKTYLSYQLDFSLGVVGPAQQFILAINPIATTIFIFGIALYMKNTKASYIWMMILYILNTILLYANIMYYREFTDFLTVNTMLGVKSVSAGLNTSGLALAKPHDVIYLLDIAILIGLLAFKVIKMDPKPLKKRVAFAFSAIALLIFSINLGLAEANRPELLKRTFDRNYIVKYLGINVFTIHDGISTAQKNQIRAQASESDMDEVLEYMKENEAPPKDALFGVAKGKNVIYIHLESFQQFLLDYQLEGQTVTPFLNSIYHDASTFSFPNFFHQVGQGKTSDAETMLETSLFGIQQGSVFTQYGTENTFQAAPAILKEEGYTSASFHGNGGSFWNRDNTYRSLGYDYFFDSSYYSNEKNMLAEYGLKDKIFLKESVKYLEQLQQPFYSKFITVSNHFPYPEDELNADFPRGKTGDSSIDGYFQTAHYLDEAVQEFFKYLKDSGLYDNSIIVLYGDHYGISTSRNPTLAPLLGKDEDEWNSYNNAMMQRVPFMVHIPGQTGGMFEQYGGQTDVLPTLLHLLGISTTDYVQFGTDLFSEKHNQVVAFRNGDFVTPKYTKMGATVYDTATGNVLEDLTPAQQEEIDQAEQSVDTRLGLSDKVINGDLLRYYTPANFSPVDKAAYNYHKQMEQLEEIRNELGDQSTSLYSKNGNKSTEDLYQTNAPELKDKE</sequence>
<comment type="similarity">
    <text evidence="3">Belongs to the LTA synthase family.</text>
</comment>
<evidence type="ECO:0000313" key="14">
    <source>
        <dbReference type="EMBL" id="SER88336.1"/>
    </source>
</evidence>
<evidence type="ECO:0000256" key="12">
    <source>
        <dbReference type="SAM" id="Phobius"/>
    </source>
</evidence>
<feature type="region of interest" description="Disordered" evidence="11">
    <location>
        <begin position="659"/>
        <end position="693"/>
    </location>
</feature>
<name>A0A1H9STP5_9LACT</name>
<dbReference type="AlphaFoldDB" id="A0A1H9STP5"/>
<keyword evidence="15" id="KW-1185">Reference proteome</keyword>
<dbReference type="InterPro" id="IPR050448">
    <property type="entry name" value="OpgB/LTA_synthase_biosynth"/>
</dbReference>
<comment type="pathway">
    <text evidence="2">Cell wall biogenesis; lipoteichoic acid biosynthesis.</text>
</comment>
<dbReference type="Pfam" id="PF00884">
    <property type="entry name" value="Sulfatase"/>
    <property type="match status" value="1"/>
</dbReference>
<dbReference type="GO" id="GO:0046872">
    <property type="term" value="F:metal ion binding"/>
    <property type="evidence" value="ECO:0007669"/>
    <property type="project" value="UniProtKB-KW"/>
</dbReference>